<keyword evidence="3" id="KW-0812">Transmembrane</keyword>
<proteinExistence type="predicted"/>
<dbReference type="EMBL" id="LR746272">
    <property type="protein sequence ID" value="CAA7401351.1"/>
    <property type="molecule type" value="Genomic_DNA"/>
</dbReference>
<dbReference type="PANTHER" id="PTHR33538:SF2">
    <property type="entry name" value="PROTEIN GAMETE EXPRESSED 1"/>
    <property type="match status" value="1"/>
</dbReference>
<keyword evidence="3" id="KW-0472">Membrane</keyword>
<evidence type="ECO:0000313" key="6">
    <source>
        <dbReference type="Proteomes" id="UP000663760"/>
    </source>
</evidence>
<feature type="transmembrane region" description="Helical" evidence="3">
    <location>
        <begin position="454"/>
        <end position="473"/>
    </location>
</feature>
<dbReference type="InterPro" id="IPR040346">
    <property type="entry name" value="GEX1/Brambleberry"/>
</dbReference>
<feature type="compositionally biased region" description="Basic and acidic residues" evidence="2">
    <location>
        <begin position="602"/>
        <end position="612"/>
    </location>
</feature>
<accession>A0A7I8KUN0</accession>
<evidence type="ECO:0000256" key="3">
    <source>
        <dbReference type="SAM" id="Phobius"/>
    </source>
</evidence>
<feature type="chain" id="PRO_5029558222" evidence="4">
    <location>
        <begin position="22"/>
        <end position="612"/>
    </location>
</feature>
<dbReference type="AlphaFoldDB" id="A0A7I8KUN0"/>
<feature type="coiled-coil region" evidence="1">
    <location>
        <begin position="161"/>
        <end position="188"/>
    </location>
</feature>
<evidence type="ECO:0000313" key="5">
    <source>
        <dbReference type="EMBL" id="CAA7401351.1"/>
    </source>
</evidence>
<dbReference type="PANTHER" id="PTHR33538">
    <property type="entry name" value="PROTEIN GAMETE EXPRESSED 1"/>
    <property type="match status" value="1"/>
</dbReference>
<reference evidence="5" key="1">
    <citation type="submission" date="2020-02" db="EMBL/GenBank/DDBJ databases">
        <authorList>
            <person name="Scholz U."/>
            <person name="Mascher M."/>
            <person name="Fiebig A."/>
        </authorList>
    </citation>
    <scope>NUCLEOTIDE SEQUENCE</scope>
</reference>
<feature type="region of interest" description="Disordered" evidence="2">
    <location>
        <begin position="532"/>
        <end position="553"/>
    </location>
</feature>
<feature type="transmembrane region" description="Helical" evidence="3">
    <location>
        <begin position="424"/>
        <end position="442"/>
    </location>
</feature>
<keyword evidence="1" id="KW-0175">Coiled coil</keyword>
<feature type="region of interest" description="Disordered" evidence="2">
    <location>
        <begin position="570"/>
        <end position="612"/>
    </location>
</feature>
<gene>
    <name evidence="5" type="ORF">SI8410_09012029</name>
</gene>
<feature type="transmembrane region" description="Helical" evidence="3">
    <location>
        <begin position="493"/>
        <end position="511"/>
    </location>
</feature>
<evidence type="ECO:0000256" key="1">
    <source>
        <dbReference type="SAM" id="Coils"/>
    </source>
</evidence>
<evidence type="ECO:0000256" key="4">
    <source>
        <dbReference type="SAM" id="SignalP"/>
    </source>
</evidence>
<keyword evidence="3" id="KW-1133">Transmembrane helix</keyword>
<dbReference type="Proteomes" id="UP000663760">
    <property type="component" value="Chromosome 9"/>
</dbReference>
<keyword evidence="4" id="KW-0732">Signal</keyword>
<dbReference type="OrthoDB" id="377549at2759"/>
<protein>
    <submittedName>
        <fullName evidence="5">Uncharacterized protein</fullName>
    </submittedName>
</protein>
<evidence type="ECO:0000256" key="2">
    <source>
        <dbReference type="SAM" id="MobiDB-lite"/>
    </source>
</evidence>
<feature type="signal peptide" evidence="4">
    <location>
        <begin position="1"/>
        <end position="21"/>
    </location>
</feature>
<name>A0A7I8KUN0_SPIIN</name>
<sequence length="612" mass="69349">MGNRSLALILFLLIIPSRSAAILEWLPFSASRASEGPAAAPDDRRAQFSVEPFNDESGKKILADARTKLLTLNSCWQEAYRGLFSSCSEIITDEEKHSRLAWQLSDCFIRDSGRPAVPVCTARSAMKDCRKKLSDFEHEIYLQFFIQTNSLCHQLQAGAFKRETERLVNELKRSAQAAEDTLESIEGKSQLLLESSSKIQDSLIMVDSQTRKLAQASSNVEAQIVDVLKQSMVISEQTKGIRVSQGAVLEGQVEMKQKLESGMAVLQESYENLGTGMEKLRSEATEMGRKINEVGDLMNSKMRNLQNTADDIGRIALTSLDNQKQLVDGQTRALEELKHLTKFQSDALEESRSTLQNLVAFGHKQQEELLLSQEQIQDAHNRLFQSSQSILAAQEEFERKQANIFAALEKLFALHNAILLESRFIKSIFFYSCMIFFLYLLTSTKQAFNVRARLYLGLCITFIVEFATIRLGGDGVHQQARIASRISLLRSSFLIASALQILHSIFTYRDYELLNHRLLQRLTEKIDAIEQNTGMDPGHQKHHKNHKLNADQSPKKIVQTDLGYSWIDQELPEEVNSREDPDYELPEGARDDNTARLASSGRKYELRPRRRP</sequence>
<organism evidence="5 6">
    <name type="scientific">Spirodela intermedia</name>
    <name type="common">Intermediate duckweed</name>
    <dbReference type="NCBI Taxonomy" id="51605"/>
    <lineage>
        <taxon>Eukaryota</taxon>
        <taxon>Viridiplantae</taxon>
        <taxon>Streptophyta</taxon>
        <taxon>Embryophyta</taxon>
        <taxon>Tracheophyta</taxon>
        <taxon>Spermatophyta</taxon>
        <taxon>Magnoliopsida</taxon>
        <taxon>Liliopsida</taxon>
        <taxon>Araceae</taxon>
        <taxon>Lemnoideae</taxon>
        <taxon>Spirodela</taxon>
    </lineage>
</organism>
<keyword evidence="6" id="KW-1185">Reference proteome</keyword>